<evidence type="ECO:0000313" key="1">
    <source>
        <dbReference type="EMBL" id="RIJ29969.1"/>
    </source>
</evidence>
<accession>A0A399RJR3</accession>
<dbReference type="RefSeq" id="WP_119375287.1">
    <property type="nucleotide sequence ID" value="NZ_QWFX01000006.1"/>
</dbReference>
<name>A0A399RJR3_9PROT</name>
<organism evidence="1 2">
    <name type="scientific">Henriciella mobilis</name>
    <dbReference type="NCBI Taxonomy" id="2305467"/>
    <lineage>
        <taxon>Bacteria</taxon>
        <taxon>Pseudomonadati</taxon>
        <taxon>Pseudomonadota</taxon>
        <taxon>Alphaproteobacteria</taxon>
        <taxon>Hyphomonadales</taxon>
        <taxon>Hyphomonadaceae</taxon>
        <taxon>Henriciella</taxon>
    </lineage>
</organism>
<gene>
    <name evidence="1" type="ORF">D1223_04700</name>
</gene>
<sequence length="138" mass="15562">MSFDLLIFDPQLVEYREPAAFLEWYDDLTEWEDGVDYYDPATASAPLQSWFHEMRIDYPPMNGPFAPSLDEIDRAQDYSIAPDSIYASFSYSAGVKVVEQAFDEAAKRSLGIFDPQDGTVYLPAPDGMALKPAFRLGD</sequence>
<dbReference type="Proteomes" id="UP000266385">
    <property type="component" value="Unassembled WGS sequence"/>
</dbReference>
<dbReference type="OrthoDB" id="882812at2"/>
<proteinExistence type="predicted"/>
<evidence type="ECO:0000313" key="2">
    <source>
        <dbReference type="Proteomes" id="UP000266385"/>
    </source>
</evidence>
<reference evidence="1 2" key="1">
    <citation type="submission" date="2018-08" db="EMBL/GenBank/DDBJ databases">
        <title>Henriciella mobilis sp. nov., isolated from seawater.</title>
        <authorList>
            <person name="Cheng H."/>
            <person name="Wu Y.-H."/>
            <person name="Xu X.-W."/>
            <person name="Guo L.-L."/>
        </authorList>
    </citation>
    <scope>NUCLEOTIDE SEQUENCE [LARGE SCALE GENOMIC DNA]</scope>
    <source>
        <strain evidence="1 2">JN25</strain>
    </source>
</reference>
<comment type="caution">
    <text evidence="1">The sequence shown here is derived from an EMBL/GenBank/DDBJ whole genome shotgun (WGS) entry which is preliminary data.</text>
</comment>
<dbReference type="AlphaFoldDB" id="A0A399RJR3"/>
<protein>
    <submittedName>
        <fullName evidence="1">Uncharacterized protein</fullName>
    </submittedName>
</protein>
<dbReference type="EMBL" id="QWFX01000006">
    <property type="protein sequence ID" value="RIJ29969.1"/>
    <property type="molecule type" value="Genomic_DNA"/>
</dbReference>
<keyword evidence="2" id="KW-1185">Reference proteome</keyword>